<feature type="compositionally biased region" description="Polar residues" evidence="1">
    <location>
        <begin position="19"/>
        <end position="35"/>
    </location>
</feature>
<evidence type="ECO:0000313" key="2">
    <source>
        <dbReference type="Proteomes" id="UP000035642"/>
    </source>
</evidence>
<evidence type="ECO:0000313" key="3">
    <source>
        <dbReference type="WBParaSite" id="ACAC_0000220201-mRNA-1"/>
    </source>
</evidence>
<protein>
    <submittedName>
        <fullName evidence="3">Uncharacterized protein</fullName>
    </submittedName>
</protein>
<dbReference type="AlphaFoldDB" id="A0A0K0CXC3"/>
<organism evidence="2 3">
    <name type="scientific">Angiostrongylus cantonensis</name>
    <name type="common">Rat lungworm</name>
    <dbReference type="NCBI Taxonomy" id="6313"/>
    <lineage>
        <taxon>Eukaryota</taxon>
        <taxon>Metazoa</taxon>
        <taxon>Ecdysozoa</taxon>
        <taxon>Nematoda</taxon>
        <taxon>Chromadorea</taxon>
        <taxon>Rhabditida</taxon>
        <taxon>Rhabditina</taxon>
        <taxon>Rhabditomorpha</taxon>
        <taxon>Strongyloidea</taxon>
        <taxon>Metastrongylidae</taxon>
        <taxon>Angiostrongylus</taxon>
    </lineage>
</organism>
<accession>A0A0K0CXC3</accession>
<name>A0A0K0CXC3_ANGCA</name>
<dbReference type="WBParaSite" id="ACAC_0000220201-mRNA-1">
    <property type="protein sequence ID" value="ACAC_0000220201-mRNA-1"/>
    <property type="gene ID" value="ACAC_0000220201"/>
</dbReference>
<proteinExistence type="predicted"/>
<keyword evidence="2" id="KW-1185">Reference proteome</keyword>
<evidence type="ECO:0000256" key="1">
    <source>
        <dbReference type="SAM" id="MobiDB-lite"/>
    </source>
</evidence>
<reference evidence="3" key="2">
    <citation type="submission" date="2017-02" db="UniProtKB">
        <authorList>
            <consortium name="WormBaseParasite"/>
        </authorList>
    </citation>
    <scope>IDENTIFICATION</scope>
</reference>
<sequence length="181" mass="20117">MGYERKGTSGTVGGHAVETTRSSPTQAQTKTSGRWHNSPALPPRTRSRLIPIRTGRKQSSRERYRPLPGIFDEPRDGPSRLRVTRRRAAGRFGAIDFYGVVRTLTGGLSSNESLCRLNTKYGWYVMLFVTSATVVRSESLGLPYRLVTLTVYYIENKTGSVVISIRISLMREPGLIPGQGE</sequence>
<dbReference type="Proteomes" id="UP000035642">
    <property type="component" value="Unassembled WGS sequence"/>
</dbReference>
<feature type="region of interest" description="Disordered" evidence="1">
    <location>
        <begin position="1"/>
        <end position="78"/>
    </location>
</feature>
<reference evidence="2" key="1">
    <citation type="submission" date="2012-09" db="EMBL/GenBank/DDBJ databases">
        <authorList>
            <person name="Martin A.A."/>
        </authorList>
    </citation>
    <scope>NUCLEOTIDE SEQUENCE</scope>
</reference>